<name>A0A432VPJ5_9GAMM</name>
<dbReference type="EMBL" id="PIPJ01000020">
    <property type="protein sequence ID" value="RUO18026.1"/>
    <property type="molecule type" value="Genomic_DNA"/>
</dbReference>
<dbReference type="Proteomes" id="UP000288395">
    <property type="component" value="Unassembled WGS sequence"/>
</dbReference>
<dbReference type="AlphaFoldDB" id="A0A432VPJ5"/>
<evidence type="ECO:0000256" key="1">
    <source>
        <dbReference type="SAM" id="SignalP"/>
    </source>
</evidence>
<feature type="signal peptide" evidence="1">
    <location>
        <begin position="1"/>
        <end position="22"/>
    </location>
</feature>
<feature type="non-terminal residue" evidence="2">
    <location>
        <position position="90"/>
    </location>
</feature>
<keyword evidence="3" id="KW-1185">Reference proteome</keyword>
<accession>A0A432VPJ5</accession>
<feature type="chain" id="PRO_5019400954" evidence="1">
    <location>
        <begin position="23"/>
        <end position="90"/>
    </location>
</feature>
<gene>
    <name evidence="2" type="ORF">CWE08_12040</name>
</gene>
<reference evidence="3" key="1">
    <citation type="journal article" date="2018" name="Front. Microbiol.">
        <title>Genome-Based Analysis Reveals the Taxonomy and Diversity of the Family Idiomarinaceae.</title>
        <authorList>
            <person name="Liu Y."/>
            <person name="Lai Q."/>
            <person name="Shao Z."/>
        </authorList>
    </citation>
    <scope>NUCLEOTIDE SEQUENCE [LARGE SCALE GENOMIC DNA]</scope>
    <source>
        <strain evidence="3">GBPy7</strain>
    </source>
</reference>
<protein>
    <submittedName>
        <fullName evidence="2">Uncharacterized protein</fullName>
    </submittedName>
</protein>
<evidence type="ECO:0000313" key="3">
    <source>
        <dbReference type="Proteomes" id="UP000288395"/>
    </source>
</evidence>
<comment type="caution">
    <text evidence="2">The sequence shown here is derived from an EMBL/GenBank/DDBJ whole genome shotgun (WGS) entry which is preliminary data.</text>
</comment>
<proteinExistence type="predicted"/>
<keyword evidence="1" id="KW-0732">Signal</keyword>
<evidence type="ECO:0000313" key="2">
    <source>
        <dbReference type="EMBL" id="RUO18026.1"/>
    </source>
</evidence>
<organism evidence="2 3">
    <name type="scientific">Aliidiomarina iranensis</name>
    <dbReference type="NCBI Taxonomy" id="1434071"/>
    <lineage>
        <taxon>Bacteria</taxon>
        <taxon>Pseudomonadati</taxon>
        <taxon>Pseudomonadota</taxon>
        <taxon>Gammaproteobacteria</taxon>
        <taxon>Alteromonadales</taxon>
        <taxon>Idiomarinaceae</taxon>
        <taxon>Aliidiomarina</taxon>
    </lineage>
</organism>
<sequence length="90" mass="10759">MLMKVKTGLFVLMLLFSVSAVAEQRYTDFYEREFAQLVGFYERLIDSEDATQTVIEEFQQLKDEWGRIYDNQFEAPAENPVECRFWLAFR</sequence>